<dbReference type="GO" id="GO:0016020">
    <property type="term" value="C:membrane"/>
    <property type="evidence" value="ECO:0007669"/>
    <property type="project" value="UniProtKB-SubCell"/>
</dbReference>
<name>A0A5C5VCU0_9BACT</name>
<feature type="transmembrane region" description="Helical" evidence="6">
    <location>
        <begin position="45"/>
        <end position="68"/>
    </location>
</feature>
<proteinExistence type="predicted"/>
<feature type="transmembrane region" description="Helical" evidence="6">
    <location>
        <begin position="208"/>
        <end position="229"/>
    </location>
</feature>
<evidence type="ECO:0000256" key="1">
    <source>
        <dbReference type="ARBA" id="ARBA00004141"/>
    </source>
</evidence>
<feature type="transmembrane region" description="Helical" evidence="6">
    <location>
        <begin position="176"/>
        <end position="196"/>
    </location>
</feature>
<dbReference type="EMBL" id="SIHJ01000001">
    <property type="protein sequence ID" value="TWT35767.1"/>
    <property type="molecule type" value="Genomic_DNA"/>
</dbReference>
<keyword evidence="5 6" id="KW-0472">Membrane</keyword>
<dbReference type="OrthoDB" id="2908954at2"/>
<dbReference type="CDD" id="cd13964">
    <property type="entry name" value="PT_UbiA_1"/>
    <property type="match status" value="1"/>
</dbReference>
<sequence length="319" mass="32871">MREASGLRGRAAAFLELMRFSNVLTAVADVWMGMAVTLGGLPAPALTACLTLASVGLYLSGMVLNDVLDADEDARLRSTRPIPSGRISRREAATFGYGLMGLGLASAAAASAISGGPAPITIAGALAITVYAYDAWPKASPLKPMLMGACRALNVLLGMSVALGKLASGAPEFSHLRLGAIPLGLLIYIVGVTLFARSEAQRSSRAALTKGAGVALAGVVALATTPWLPGSGDLPQLRVTTLAWGLLWIVTALLIARRFVAAVLQPGPRTVQSAVGNAIQGVIVIDAALAWGYAGQLWGLAILALLPPTMLLSRRVLQT</sequence>
<evidence type="ECO:0000256" key="2">
    <source>
        <dbReference type="ARBA" id="ARBA00022475"/>
    </source>
</evidence>
<evidence type="ECO:0000256" key="4">
    <source>
        <dbReference type="ARBA" id="ARBA00022989"/>
    </source>
</evidence>
<dbReference type="InterPro" id="IPR000537">
    <property type="entry name" value="UbiA_prenyltransferase"/>
</dbReference>
<organism evidence="7 8">
    <name type="scientific">Posidoniimonas corsicana</name>
    <dbReference type="NCBI Taxonomy" id="1938618"/>
    <lineage>
        <taxon>Bacteria</taxon>
        <taxon>Pseudomonadati</taxon>
        <taxon>Planctomycetota</taxon>
        <taxon>Planctomycetia</taxon>
        <taxon>Pirellulales</taxon>
        <taxon>Lacipirellulaceae</taxon>
        <taxon>Posidoniimonas</taxon>
    </lineage>
</organism>
<dbReference type="PANTHER" id="PTHR42723">
    <property type="entry name" value="CHLOROPHYLL SYNTHASE"/>
    <property type="match status" value="1"/>
</dbReference>
<protein>
    <submittedName>
        <fullName evidence="7">Prenyltransferase</fullName>
    </submittedName>
</protein>
<dbReference type="Pfam" id="PF01040">
    <property type="entry name" value="UbiA"/>
    <property type="match status" value="1"/>
</dbReference>
<accession>A0A5C5VCU0</accession>
<evidence type="ECO:0000256" key="3">
    <source>
        <dbReference type="ARBA" id="ARBA00022692"/>
    </source>
</evidence>
<evidence type="ECO:0000313" key="8">
    <source>
        <dbReference type="Proteomes" id="UP000316714"/>
    </source>
</evidence>
<dbReference type="AlphaFoldDB" id="A0A5C5VCU0"/>
<keyword evidence="7" id="KW-0808">Transferase</keyword>
<dbReference type="GO" id="GO:0016765">
    <property type="term" value="F:transferase activity, transferring alkyl or aryl (other than methyl) groups"/>
    <property type="evidence" value="ECO:0007669"/>
    <property type="project" value="InterPro"/>
</dbReference>
<reference evidence="7 8" key="1">
    <citation type="submission" date="2019-02" db="EMBL/GenBank/DDBJ databases">
        <title>Deep-cultivation of Planctomycetes and their phenomic and genomic characterization uncovers novel biology.</title>
        <authorList>
            <person name="Wiegand S."/>
            <person name="Jogler M."/>
            <person name="Boedeker C."/>
            <person name="Pinto D."/>
            <person name="Vollmers J."/>
            <person name="Rivas-Marin E."/>
            <person name="Kohn T."/>
            <person name="Peeters S.H."/>
            <person name="Heuer A."/>
            <person name="Rast P."/>
            <person name="Oberbeckmann S."/>
            <person name="Bunk B."/>
            <person name="Jeske O."/>
            <person name="Meyerdierks A."/>
            <person name="Storesund J.E."/>
            <person name="Kallscheuer N."/>
            <person name="Luecker S."/>
            <person name="Lage O.M."/>
            <person name="Pohl T."/>
            <person name="Merkel B.J."/>
            <person name="Hornburger P."/>
            <person name="Mueller R.-W."/>
            <person name="Bruemmer F."/>
            <person name="Labrenz M."/>
            <person name="Spormann A.M."/>
            <person name="Op Den Camp H."/>
            <person name="Overmann J."/>
            <person name="Amann R."/>
            <person name="Jetten M.S.M."/>
            <person name="Mascher T."/>
            <person name="Medema M.H."/>
            <person name="Devos D.P."/>
            <person name="Kaster A.-K."/>
            <person name="Ovreas L."/>
            <person name="Rohde M."/>
            <person name="Galperin M.Y."/>
            <person name="Jogler C."/>
        </authorList>
    </citation>
    <scope>NUCLEOTIDE SEQUENCE [LARGE SCALE GENOMIC DNA]</scope>
    <source>
        <strain evidence="7 8">KOR34</strain>
    </source>
</reference>
<comment type="caution">
    <text evidence="7">The sequence shown here is derived from an EMBL/GenBank/DDBJ whole genome shotgun (WGS) entry which is preliminary data.</text>
</comment>
<keyword evidence="3 6" id="KW-0812">Transmembrane</keyword>
<keyword evidence="4 6" id="KW-1133">Transmembrane helix</keyword>
<keyword evidence="8" id="KW-1185">Reference proteome</keyword>
<dbReference type="Proteomes" id="UP000316714">
    <property type="component" value="Unassembled WGS sequence"/>
</dbReference>
<dbReference type="Gene3D" id="1.10.357.140">
    <property type="entry name" value="UbiA prenyltransferase"/>
    <property type="match status" value="1"/>
</dbReference>
<dbReference type="PANTHER" id="PTHR42723:SF1">
    <property type="entry name" value="CHLOROPHYLL SYNTHASE, CHLOROPLASTIC"/>
    <property type="match status" value="1"/>
</dbReference>
<evidence type="ECO:0000313" key="7">
    <source>
        <dbReference type="EMBL" id="TWT35767.1"/>
    </source>
</evidence>
<keyword evidence="2" id="KW-1003">Cell membrane</keyword>
<dbReference type="InterPro" id="IPR044878">
    <property type="entry name" value="UbiA_sf"/>
</dbReference>
<gene>
    <name evidence="7" type="ORF">KOR34_06610</name>
</gene>
<feature type="transmembrane region" description="Helical" evidence="6">
    <location>
        <begin position="20"/>
        <end position="39"/>
    </location>
</feature>
<comment type="subcellular location">
    <subcellularLocation>
        <location evidence="1">Membrane</location>
        <topology evidence="1">Multi-pass membrane protein</topology>
    </subcellularLocation>
</comment>
<evidence type="ECO:0000256" key="6">
    <source>
        <dbReference type="SAM" id="Phobius"/>
    </source>
</evidence>
<evidence type="ECO:0000256" key="5">
    <source>
        <dbReference type="ARBA" id="ARBA00023136"/>
    </source>
</evidence>
<dbReference type="InterPro" id="IPR050475">
    <property type="entry name" value="Prenyltransferase_related"/>
</dbReference>
<feature type="transmembrane region" description="Helical" evidence="6">
    <location>
        <begin position="92"/>
        <end position="110"/>
    </location>
</feature>
<feature type="transmembrane region" description="Helical" evidence="6">
    <location>
        <begin position="241"/>
        <end position="260"/>
    </location>
</feature>